<evidence type="ECO:0000256" key="4">
    <source>
        <dbReference type="ARBA" id="ARBA00022737"/>
    </source>
</evidence>
<protein>
    <submittedName>
        <fullName evidence="7">DUF4214 domain-containing protein</fullName>
    </submittedName>
</protein>
<dbReference type="InterPro" id="IPR013858">
    <property type="entry name" value="Peptidase_M10B_C"/>
</dbReference>
<evidence type="ECO:0000259" key="5">
    <source>
        <dbReference type="Pfam" id="PF08548"/>
    </source>
</evidence>
<dbReference type="Pfam" id="PF13946">
    <property type="entry name" value="DUF4214"/>
    <property type="match status" value="1"/>
</dbReference>
<dbReference type="Proteomes" id="UP000439986">
    <property type="component" value="Unassembled WGS sequence"/>
</dbReference>
<proteinExistence type="predicted"/>
<evidence type="ECO:0000256" key="2">
    <source>
        <dbReference type="ARBA" id="ARBA00004613"/>
    </source>
</evidence>
<dbReference type="Gene3D" id="2.150.10.10">
    <property type="entry name" value="Serralysin-like metalloprotease, C-terminal"/>
    <property type="match status" value="1"/>
</dbReference>
<evidence type="ECO:0000259" key="6">
    <source>
        <dbReference type="Pfam" id="PF13946"/>
    </source>
</evidence>
<dbReference type="AlphaFoldDB" id="A0A844D3X9"/>
<dbReference type="InterPro" id="IPR018511">
    <property type="entry name" value="Hemolysin-typ_Ca-bd_CS"/>
</dbReference>
<feature type="domain" description="Peptidase M10 serralysin C-terminal" evidence="5">
    <location>
        <begin position="748"/>
        <end position="833"/>
    </location>
</feature>
<comment type="cofactor">
    <cofactor evidence="1">
        <name>Ca(2+)</name>
        <dbReference type="ChEBI" id="CHEBI:29108"/>
    </cofactor>
</comment>
<dbReference type="Pfam" id="PF17164">
    <property type="entry name" value="DUF5122"/>
    <property type="match status" value="4"/>
</dbReference>
<dbReference type="GO" id="GO:0005615">
    <property type="term" value="C:extracellular space"/>
    <property type="evidence" value="ECO:0007669"/>
    <property type="project" value="InterPro"/>
</dbReference>
<dbReference type="EMBL" id="WKJL01000001">
    <property type="protein sequence ID" value="MRW82846.1"/>
    <property type="molecule type" value="Genomic_DNA"/>
</dbReference>
<dbReference type="SUPFAM" id="SSF101898">
    <property type="entry name" value="NHL repeat"/>
    <property type="match status" value="1"/>
</dbReference>
<name>A0A844D3X9_9BURK</name>
<dbReference type="Gene3D" id="2.80.10.50">
    <property type="match status" value="3"/>
</dbReference>
<keyword evidence="8" id="KW-1185">Reference proteome</keyword>
<evidence type="ECO:0000256" key="3">
    <source>
        <dbReference type="ARBA" id="ARBA00022525"/>
    </source>
</evidence>
<evidence type="ECO:0000313" key="8">
    <source>
        <dbReference type="Proteomes" id="UP000439986"/>
    </source>
</evidence>
<evidence type="ECO:0000256" key="1">
    <source>
        <dbReference type="ARBA" id="ARBA00001913"/>
    </source>
</evidence>
<dbReference type="Pfam" id="PF08548">
    <property type="entry name" value="Peptidase_M10_C"/>
    <property type="match status" value="1"/>
</dbReference>
<gene>
    <name evidence="7" type="ORF">GJ698_01915</name>
</gene>
<keyword evidence="4" id="KW-0677">Repeat</keyword>
<dbReference type="PRINTS" id="PR00313">
    <property type="entry name" value="CABNDNGRPT"/>
</dbReference>
<feature type="domain" description="DUF4214" evidence="6">
    <location>
        <begin position="939"/>
        <end position="1009"/>
    </location>
</feature>
<dbReference type="GO" id="GO:0005509">
    <property type="term" value="F:calcium ion binding"/>
    <property type="evidence" value="ECO:0007669"/>
    <property type="project" value="InterPro"/>
</dbReference>
<dbReference type="InterPro" id="IPR013431">
    <property type="entry name" value="Delta_60_rpt"/>
</dbReference>
<organism evidence="7 8">
    <name type="scientific">Duganella aquatilis</name>
    <dbReference type="NCBI Taxonomy" id="2666082"/>
    <lineage>
        <taxon>Bacteria</taxon>
        <taxon>Pseudomonadati</taxon>
        <taxon>Pseudomonadota</taxon>
        <taxon>Betaproteobacteria</taxon>
        <taxon>Burkholderiales</taxon>
        <taxon>Oxalobacteraceae</taxon>
        <taxon>Telluria group</taxon>
        <taxon>Duganella</taxon>
    </lineage>
</organism>
<dbReference type="PROSITE" id="PS00330">
    <property type="entry name" value="HEMOLYSIN_CALCIUM"/>
    <property type="match status" value="1"/>
</dbReference>
<sequence length="1025" mass="105965">MTNHCLSVFNSLMTSSANTAPKLFNGQDGLTYLKSISASTRATNHVVLNDGKILVTDDSSFWRFNADGSVDQSFGNGGTASFSAVAPSGGYTLGAMMKTPDGKVLVSSTVKVPGAANGDLQWVVMRLDEHGVFDPTYANGAGRTYLNSSIIREFSKTMMVQPDGKVLITGFDDSFTVLHGLVVGRLNPDGTPDTGFGTAGMAVVPDLNGTVRSTGVLADGKILVLITDYLGGYSLVRLLNNGKLDTSFAFNGVLHPTDMSNNTSLLALPDGGFLLSGYAMNPATGDGVSVRGSLVRYTASGDLDQAWGQGGRMLVDLSKSVGLAATPTAPSSTFLGAMQVDSQGRILLIASTGTSMGSESGKEELLLVRFRADGSLDDNFGHGGVQVLAGPLNFIYPDPMQIAADGTISIVGQQGNWGANYFADNFLLQLGADGKPLASFGAGDGAVVNEVSLTPGLPVVLAAHIQVRDKELDASNYAGAMLVLTRHGGANAGDGFVASGAMAFKDGKVVMNGVEIGNVSSNAGTLQINFNERASNALVNKVLQSIAYTNPGNAVASDVQLDWKFSDGSLESRFSTTVHVGSSSIPYWITRLLDTGKDTPAELVAHLHDAMADSNDFKLKFNGASTADQAAIKAVMADIANVANLKFGKTGIDLLFQHSAIVNADKASVVGLIDDGAAVYYAGTGKATLLHALGHVLGLQDANSGSPSVMADAAALSATDIAALQYLYGPSPTERSGNDTYRPDTATANFIWDGGGNDTISLAGSKQGVTLHLEPGHWDWLVKQGPDITAPGQITVNFGSVIENAIGGDGNDTLYGTATANILAGGAGDDMLVGLGGGDTLDGGAGVDVAGYAGVRANYTVNISAQGVSVSGGGLSAPDTLKDVERIAFADAIVAVDVDGVAGKAFRLYQAAFDRLPDSAGLGLWITLMDKGMSLNAAAQGFIQSEEFAGKFGGHPDAQTFVSKLYQNVLHRAGEPAGLAFWTGLLERGTLSMADVLIGFSESAENQAQVVGSVQHGIGYTPWHG</sequence>
<accession>A0A844D3X9</accession>
<dbReference type="InterPro" id="IPR001343">
    <property type="entry name" value="Hemolysn_Ca-bd"/>
</dbReference>
<evidence type="ECO:0000313" key="7">
    <source>
        <dbReference type="EMBL" id="MRW82846.1"/>
    </source>
</evidence>
<comment type="caution">
    <text evidence="7">The sequence shown here is derived from an EMBL/GenBank/DDBJ whole genome shotgun (WGS) entry which is preliminary data.</text>
</comment>
<comment type="subcellular location">
    <subcellularLocation>
        <location evidence="2">Secreted</location>
    </subcellularLocation>
</comment>
<dbReference type="SUPFAM" id="SSF55486">
    <property type="entry name" value="Metalloproteases ('zincins'), catalytic domain"/>
    <property type="match status" value="1"/>
</dbReference>
<dbReference type="InterPro" id="IPR025282">
    <property type="entry name" value="DUF4214"/>
</dbReference>
<dbReference type="SUPFAM" id="SSF51120">
    <property type="entry name" value="beta-Roll"/>
    <property type="match status" value="1"/>
</dbReference>
<reference evidence="7 8" key="1">
    <citation type="submission" date="2019-11" db="EMBL/GenBank/DDBJ databases">
        <title>Novel species isolated from a subtropical stream in China.</title>
        <authorList>
            <person name="Lu H."/>
        </authorList>
    </citation>
    <scope>NUCLEOTIDE SEQUENCE [LARGE SCALE GENOMIC DNA]</scope>
    <source>
        <strain evidence="7 8">FT26W</strain>
    </source>
</reference>
<dbReference type="NCBIfam" id="TIGR02608">
    <property type="entry name" value="delta_60_rpt"/>
    <property type="match status" value="5"/>
</dbReference>
<keyword evidence="3" id="KW-0964">Secreted</keyword>
<dbReference type="InterPro" id="IPR011049">
    <property type="entry name" value="Serralysin-like_metalloprot_C"/>
</dbReference>
<dbReference type="Pfam" id="PF00353">
    <property type="entry name" value="HemolysinCabind"/>
    <property type="match status" value="1"/>
</dbReference>